<feature type="transmembrane region" description="Helical" evidence="1">
    <location>
        <begin position="86"/>
        <end position="107"/>
    </location>
</feature>
<gene>
    <name evidence="3" type="ORF">METZ01_LOCUS402549</name>
</gene>
<feature type="transmembrane region" description="Helical" evidence="1">
    <location>
        <begin position="63"/>
        <end position="80"/>
    </location>
</feature>
<dbReference type="Pfam" id="PF00892">
    <property type="entry name" value="EamA"/>
    <property type="match status" value="2"/>
</dbReference>
<dbReference type="InterPro" id="IPR037185">
    <property type="entry name" value="EmrE-like"/>
</dbReference>
<sequence length="209" mass="23313">MPGGLISIHGSILLFGTAGLFGKFLNFDAVLIVQGRTLIAFVALVLVHRLMQVPLLLKDRQHWIWMGMTGCILAVHWIGFFRSIQISSVAIGLLSFSSYPLFTTFLEPMFFPERLKRKNIIAVTAVMTGLVLISTSGSSDPKELNQEEVLQGLSWGIFASFSFAVLTLLNRKHVQHHHSLTVACWQNGIAAVLLLPLSLQHEWQFSLEE</sequence>
<dbReference type="PANTHER" id="PTHR22911">
    <property type="entry name" value="ACYL-MALONYL CONDENSING ENZYME-RELATED"/>
    <property type="match status" value="1"/>
</dbReference>
<feature type="transmembrane region" description="Helical" evidence="1">
    <location>
        <begin position="149"/>
        <end position="168"/>
    </location>
</feature>
<feature type="non-terminal residue" evidence="3">
    <location>
        <position position="209"/>
    </location>
</feature>
<proteinExistence type="predicted"/>
<feature type="transmembrane region" description="Helical" evidence="1">
    <location>
        <begin position="29"/>
        <end position="51"/>
    </location>
</feature>
<feature type="domain" description="EamA" evidence="2">
    <location>
        <begin position="4"/>
        <end position="135"/>
    </location>
</feature>
<dbReference type="GO" id="GO:0016020">
    <property type="term" value="C:membrane"/>
    <property type="evidence" value="ECO:0007669"/>
    <property type="project" value="InterPro"/>
</dbReference>
<evidence type="ECO:0000313" key="3">
    <source>
        <dbReference type="EMBL" id="SVD49695.1"/>
    </source>
</evidence>
<evidence type="ECO:0000259" key="2">
    <source>
        <dbReference type="Pfam" id="PF00892"/>
    </source>
</evidence>
<protein>
    <recommendedName>
        <fullName evidence="2">EamA domain-containing protein</fullName>
    </recommendedName>
</protein>
<feature type="transmembrane region" description="Helical" evidence="1">
    <location>
        <begin position="119"/>
        <end position="137"/>
    </location>
</feature>
<keyword evidence="1" id="KW-0812">Transmembrane</keyword>
<dbReference type="InterPro" id="IPR000620">
    <property type="entry name" value="EamA_dom"/>
</dbReference>
<dbReference type="AlphaFoldDB" id="A0A382VUH8"/>
<dbReference type="SUPFAM" id="SSF103481">
    <property type="entry name" value="Multidrug resistance efflux transporter EmrE"/>
    <property type="match status" value="1"/>
</dbReference>
<accession>A0A382VUH8</accession>
<name>A0A382VUH8_9ZZZZ</name>
<evidence type="ECO:0000256" key="1">
    <source>
        <dbReference type="SAM" id="Phobius"/>
    </source>
</evidence>
<organism evidence="3">
    <name type="scientific">marine metagenome</name>
    <dbReference type="NCBI Taxonomy" id="408172"/>
    <lineage>
        <taxon>unclassified sequences</taxon>
        <taxon>metagenomes</taxon>
        <taxon>ecological metagenomes</taxon>
    </lineage>
</organism>
<keyword evidence="1" id="KW-0472">Membrane</keyword>
<dbReference type="PANTHER" id="PTHR22911:SF79">
    <property type="entry name" value="MOBA-LIKE NTP TRANSFERASE DOMAIN-CONTAINING PROTEIN"/>
    <property type="match status" value="1"/>
</dbReference>
<reference evidence="3" key="1">
    <citation type="submission" date="2018-05" db="EMBL/GenBank/DDBJ databases">
        <authorList>
            <person name="Lanie J.A."/>
            <person name="Ng W.-L."/>
            <person name="Kazmierczak K.M."/>
            <person name="Andrzejewski T.M."/>
            <person name="Davidsen T.M."/>
            <person name="Wayne K.J."/>
            <person name="Tettelin H."/>
            <person name="Glass J.I."/>
            <person name="Rusch D."/>
            <person name="Podicherti R."/>
            <person name="Tsui H.-C.T."/>
            <person name="Winkler M.E."/>
        </authorList>
    </citation>
    <scope>NUCLEOTIDE SEQUENCE</scope>
</reference>
<feature type="domain" description="EamA" evidence="2">
    <location>
        <begin position="152"/>
        <end position="205"/>
    </location>
</feature>
<keyword evidence="1" id="KW-1133">Transmembrane helix</keyword>
<dbReference type="EMBL" id="UINC01154419">
    <property type="protein sequence ID" value="SVD49695.1"/>
    <property type="molecule type" value="Genomic_DNA"/>
</dbReference>